<proteinExistence type="inferred from homology"/>
<evidence type="ECO:0000259" key="4">
    <source>
        <dbReference type="PROSITE" id="PS51891"/>
    </source>
</evidence>
<dbReference type="InterPro" id="IPR006913">
    <property type="entry name" value="CENP-V/GFA"/>
</dbReference>
<dbReference type="GO" id="GO:0046872">
    <property type="term" value="F:metal ion binding"/>
    <property type="evidence" value="ECO:0007669"/>
    <property type="project" value="UniProtKB-KW"/>
</dbReference>
<dbReference type="InterPro" id="IPR052355">
    <property type="entry name" value="CENP-V-like"/>
</dbReference>
<dbReference type="InterPro" id="IPR011057">
    <property type="entry name" value="Mss4-like_sf"/>
</dbReference>
<comment type="caution">
    <text evidence="5">The sequence shown here is derived from an EMBL/GenBank/DDBJ whole genome shotgun (WGS) entry which is preliminary data.</text>
</comment>
<dbReference type="SUPFAM" id="SSF51316">
    <property type="entry name" value="Mss4-like"/>
    <property type="match status" value="1"/>
</dbReference>
<dbReference type="AlphaFoldDB" id="A0AA39YF20"/>
<evidence type="ECO:0000313" key="5">
    <source>
        <dbReference type="EMBL" id="KAK0649830.1"/>
    </source>
</evidence>
<gene>
    <name evidence="5" type="ORF">B0T16DRAFT_410755</name>
</gene>
<keyword evidence="2" id="KW-0479">Metal-binding</keyword>
<evidence type="ECO:0000256" key="3">
    <source>
        <dbReference type="ARBA" id="ARBA00022833"/>
    </source>
</evidence>
<dbReference type="PROSITE" id="PS51891">
    <property type="entry name" value="CENP_V_GFA"/>
    <property type="match status" value="1"/>
</dbReference>
<comment type="similarity">
    <text evidence="1">Belongs to the Gfa family.</text>
</comment>
<dbReference type="Gene3D" id="2.170.150.70">
    <property type="match status" value="1"/>
</dbReference>
<evidence type="ECO:0000313" key="6">
    <source>
        <dbReference type="Proteomes" id="UP001174936"/>
    </source>
</evidence>
<name>A0AA39YF20_9PEZI</name>
<feature type="domain" description="CENP-V/GFA" evidence="4">
    <location>
        <begin position="15"/>
        <end position="173"/>
    </location>
</feature>
<dbReference type="Proteomes" id="UP001174936">
    <property type="component" value="Unassembled WGS sequence"/>
</dbReference>
<dbReference type="EMBL" id="JAULSV010000003">
    <property type="protein sequence ID" value="KAK0649830.1"/>
    <property type="molecule type" value="Genomic_DNA"/>
</dbReference>
<organism evidence="5 6">
    <name type="scientific">Cercophora newfieldiana</name>
    <dbReference type="NCBI Taxonomy" id="92897"/>
    <lineage>
        <taxon>Eukaryota</taxon>
        <taxon>Fungi</taxon>
        <taxon>Dikarya</taxon>
        <taxon>Ascomycota</taxon>
        <taxon>Pezizomycotina</taxon>
        <taxon>Sordariomycetes</taxon>
        <taxon>Sordariomycetidae</taxon>
        <taxon>Sordariales</taxon>
        <taxon>Lasiosphaeriaceae</taxon>
        <taxon>Cercophora</taxon>
    </lineage>
</organism>
<dbReference type="PANTHER" id="PTHR28620:SF1">
    <property type="entry name" value="CENP-V_GFA DOMAIN-CONTAINING PROTEIN"/>
    <property type="match status" value="1"/>
</dbReference>
<keyword evidence="6" id="KW-1185">Reference proteome</keyword>
<dbReference type="PANTHER" id="PTHR28620">
    <property type="entry name" value="CENTROMERE PROTEIN V"/>
    <property type="match status" value="1"/>
</dbReference>
<dbReference type="GO" id="GO:0016846">
    <property type="term" value="F:carbon-sulfur lyase activity"/>
    <property type="evidence" value="ECO:0007669"/>
    <property type="project" value="InterPro"/>
</dbReference>
<protein>
    <recommendedName>
        <fullName evidence="4">CENP-V/GFA domain-containing protein</fullName>
    </recommendedName>
</protein>
<evidence type="ECO:0000256" key="1">
    <source>
        <dbReference type="ARBA" id="ARBA00005495"/>
    </source>
</evidence>
<keyword evidence="3" id="KW-0862">Zinc</keyword>
<sequence>MATETTTITPTRRPFRGSCHCGFTKYVIFLTLPHSPAPESAPVPGPEPFQAFARCNCTICHKIGTLHVRVPFAPDDFLLLSPLDPLAELGTYKRKPDGFNFLFCKNCGTRCFTFMGEGENVEVDLGKLGVEGGERGTTKVWRPKPEGWKEGRANGCYLSVNGHSIEAGQDGFDIGTFVDKDWVLYYDYRELHGEARPQKYGTPHEFGAY</sequence>
<reference evidence="5" key="1">
    <citation type="submission" date="2023-06" db="EMBL/GenBank/DDBJ databases">
        <title>Genome-scale phylogeny and comparative genomics of the fungal order Sordariales.</title>
        <authorList>
            <consortium name="Lawrence Berkeley National Laboratory"/>
            <person name="Hensen N."/>
            <person name="Bonometti L."/>
            <person name="Westerberg I."/>
            <person name="Brannstrom I.O."/>
            <person name="Guillou S."/>
            <person name="Cros-Aarteil S."/>
            <person name="Calhoun S."/>
            <person name="Haridas S."/>
            <person name="Kuo A."/>
            <person name="Mondo S."/>
            <person name="Pangilinan J."/>
            <person name="Riley R."/>
            <person name="Labutti K."/>
            <person name="Andreopoulos B."/>
            <person name="Lipzen A."/>
            <person name="Chen C."/>
            <person name="Yanf M."/>
            <person name="Daum C."/>
            <person name="Ng V."/>
            <person name="Clum A."/>
            <person name="Steindorff A."/>
            <person name="Ohm R."/>
            <person name="Martin F."/>
            <person name="Silar P."/>
            <person name="Natvig D."/>
            <person name="Lalanne C."/>
            <person name="Gautier V."/>
            <person name="Ament-Velasquez S.L."/>
            <person name="Kruys A."/>
            <person name="Hutchinson M.I."/>
            <person name="Powell A.J."/>
            <person name="Barry K."/>
            <person name="Miller A.N."/>
            <person name="Grigoriev I.V."/>
            <person name="Debuchy R."/>
            <person name="Gladieux P."/>
            <person name="Thoren M.H."/>
            <person name="Johannesson H."/>
        </authorList>
    </citation>
    <scope>NUCLEOTIDE SEQUENCE</scope>
    <source>
        <strain evidence="5">SMH2532-1</strain>
    </source>
</reference>
<accession>A0AA39YF20</accession>
<evidence type="ECO:0000256" key="2">
    <source>
        <dbReference type="ARBA" id="ARBA00022723"/>
    </source>
</evidence>